<evidence type="ECO:0000313" key="1">
    <source>
        <dbReference type="EMBL" id="MFC0077670.1"/>
    </source>
</evidence>
<dbReference type="EMBL" id="JBHLYW010000009">
    <property type="protein sequence ID" value="MFC0077670.1"/>
    <property type="molecule type" value="Genomic_DNA"/>
</dbReference>
<gene>
    <name evidence="1" type="ORF">ACFFLS_11515</name>
</gene>
<reference evidence="1 2" key="1">
    <citation type="submission" date="2024-09" db="EMBL/GenBank/DDBJ databases">
        <authorList>
            <person name="Sun Q."/>
            <person name="Mori K."/>
        </authorList>
    </citation>
    <scope>NUCLEOTIDE SEQUENCE [LARGE SCALE GENOMIC DNA]</scope>
    <source>
        <strain evidence="1 2">CGMCC 1.12926</strain>
    </source>
</reference>
<sequence length="119" mass="14595">MKKHNYRTALIVFLIVLNGVFAFSFIKYFNKYNDLQSFSKYQKKEIKKYQEKYDYRAFPVYNKIFNEKNDTVYTECFFYEYVENPLDAYLLAIAYYNLTKKQFVLKHIKLSKEQLDAMY</sequence>
<dbReference type="Proteomes" id="UP001589734">
    <property type="component" value="Unassembled WGS sequence"/>
</dbReference>
<name>A0ABV6BQF4_9FLAO</name>
<dbReference type="RefSeq" id="WP_379686763.1">
    <property type="nucleotide sequence ID" value="NZ_JBHLYW010000009.1"/>
</dbReference>
<protein>
    <submittedName>
        <fullName evidence="1">Uncharacterized protein</fullName>
    </submittedName>
</protein>
<accession>A0ABV6BQF4</accession>
<evidence type="ECO:0000313" key="2">
    <source>
        <dbReference type="Proteomes" id="UP001589734"/>
    </source>
</evidence>
<keyword evidence="2" id="KW-1185">Reference proteome</keyword>
<comment type="caution">
    <text evidence="1">The sequence shown here is derived from an EMBL/GenBank/DDBJ whole genome shotgun (WGS) entry which is preliminary data.</text>
</comment>
<organism evidence="1 2">
    <name type="scientific">Flavobacterium procerum</name>
    <dbReference type="NCBI Taxonomy" id="1455569"/>
    <lineage>
        <taxon>Bacteria</taxon>
        <taxon>Pseudomonadati</taxon>
        <taxon>Bacteroidota</taxon>
        <taxon>Flavobacteriia</taxon>
        <taxon>Flavobacteriales</taxon>
        <taxon>Flavobacteriaceae</taxon>
        <taxon>Flavobacterium</taxon>
    </lineage>
</organism>
<proteinExistence type="predicted"/>